<dbReference type="InterPro" id="IPR013187">
    <property type="entry name" value="F-box-assoc_dom_typ3"/>
</dbReference>
<reference evidence="2 3" key="2">
    <citation type="submission" date="2024-10" db="EMBL/GenBank/DDBJ databases">
        <authorList>
            <person name="Ryan C."/>
        </authorList>
    </citation>
    <scope>NUCLEOTIDE SEQUENCE [LARGE SCALE GENOMIC DNA]</scope>
</reference>
<proteinExistence type="predicted"/>
<name>A0ABC8W9G4_9POAL</name>
<dbReference type="EMBL" id="OZ075122">
    <property type="protein sequence ID" value="CAL4904860.1"/>
    <property type="molecule type" value="Genomic_DNA"/>
</dbReference>
<dbReference type="SMART" id="SM00256">
    <property type="entry name" value="FBOX"/>
    <property type="match status" value="1"/>
</dbReference>
<dbReference type="PANTHER" id="PTHR31111:SF133">
    <property type="entry name" value="OS07G0196600 PROTEIN"/>
    <property type="match status" value="1"/>
</dbReference>
<dbReference type="PROSITE" id="PS50181">
    <property type="entry name" value="FBOX"/>
    <property type="match status" value="1"/>
</dbReference>
<dbReference type="Gene3D" id="1.20.1280.50">
    <property type="match status" value="1"/>
</dbReference>
<dbReference type="SUPFAM" id="SSF81383">
    <property type="entry name" value="F-box domain"/>
    <property type="match status" value="1"/>
</dbReference>
<dbReference type="InterPro" id="IPR017451">
    <property type="entry name" value="F-box-assoc_interact_dom"/>
</dbReference>
<dbReference type="CDD" id="cd22157">
    <property type="entry name" value="F-box_AtFBW1-like"/>
    <property type="match status" value="1"/>
</dbReference>
<dbReference type="Proteomes" id="UP001497457">
    <property type="component" value="Chromosome 12b"/>
</dbReference>
<dbReference type="PANTHER" id="PTHR31111">
    <property type="entry name" value="BNAA05G37150D PROTEIN-RELATED"/>
    <property type="match status" value="1"/>
</dbReference>
<evidence type="ECO:0000259" key="1">
    <source>
        <dbReference type="PROSITE" id="PS50181"/>
    </source>
</evidence>
<gene>
    <name evidence="2" type="ORF">URODEC1_LOCUS11360</name>
</gene>
<dbReference type="AlphaFoldDB" id="A0ABC8W9G4"/>
<dbReference type="Pfam" id="PF08268">
    <property type="entry name" value="FBA_3"/>
    <property type="match status" value="1"/>
</dbReference>
<protein>
    <recommendedName>
        <fullName evidence="1">F-box domain-containing protein</fullName>
    </recommendedName>
</protein>
<reference evidence="3" key="1">
    <citation type="submission" date="2024-06" db="EMBL/GenBank/DDBJ databases">
        <authorList>
            <person name="Ryan C."/>
        </authorList>
    </citation>
    <scope>NUCLEOTIDE SEQUENCE [LARGE SCALE GENOMIC DNA]</scope>
</reference>
<evidence type="ECO:0000313" key="3">
    <source>
        <dbReference type="Proteomes" id="UP001497457"/>
    </source>
</evidence>
<keyword evidence="3" id="KW-1185">Reference proteome</keyword>
<dbReference type="InterPro" id="IPR036047">
    <property type="entry name" value="F-box-like_dom_sf"/>
</dbReference>
<feature type="domain" description="F-box" evidence="1">
    <location>
        <begin position="37"/>
        <end position="82"/>
    </location>
</feature>
<dbReference type="InterPro" id="IPR001810">
    <property type="entry name" value="F-box_dom"/>
</dbReference>
<dbReference type="Pfam" id="PF12937">
    <property type="entry name" value="F-box-like"/>
    <property type="match status" value="1"/>
</dbReference>
<evidence type="ECO:0000313" key="2">
    <source>
        <dbReference type="EMBL" id="CAL4904860.1"/>
    </source>
</evidence>
<dbReference type="SUPFAM" id="SSF82171">
    <property type="entry name" value="DPP6 N-terminal domain-like"/>
    <property type="match status" value="1"/>
</dbReference>
<sequence>MDLHTDYKIIKTCTTKSIISNTTMAHDEGAPWLAVAAANYSALPTDVLYDVLLRLPAKELCRLRVVCRSWQSLTSDQLFARAHSRCHPPHAVVLGFRSHEVRVVDLHGRVVKRIPIGHRRGEVLSTHGDMLCVSHGWGLAYVLNLTTGAVVADITVESRSKVNRDKPMCVMGHVPSTGEYKLLRIQSPSRDDYNNGMFVTPSQTCQIMALGSGGGRNRPLWRSRPRPPALLSCESVAVVAGVAYFLLQAEGGEAEPDSIALFDMATEKWKDTTIQGPLSSSIILSGEEVMYRTLYRKQFRLARLNERLVTVYCNFDESSTELWLLEDMDESIWIKQYTLQGTQLFWDEHNICNHYPLTVLEDGRILVWVDRRPAGALRAYDPRTSTWADLATLSGGVVSMHHGSLLCSN</sequence>
<dbReference type="NCBIfam" id="TIGR01640">
    <property type="entry name" value="F_box_assoc_1"/>
    <property type="match status" value="1"/>
</dbReference>
<accession>A0ABC8W9G4</accession>
<organism evidence="2 3">
    <name type="scientific">Urochloa decumbens</name>
    <dbReference type="NCBI Taxonomy" id="240449"/>
    <lineage>
        <taxon>Eukaryota</taxon>
        <taxon>Viridiplantae</taxon>
        <taxon>Streptophyta</taxon>
        <taxon>Embryophyta</taxon>
        <taxon>Tracheophyta</taxon>
        <taxon>Spermatophyta</taxon>
        <taxon>Magnoliopsida</taxon>
        <taxon>Liliopsida</taxon>
        <taxon>Poales</taxon>
        <taxon>Poaceae</taxon>
        <taxon>PACMAD clade</taxon>
        <taxon>Panicoideae</taxon>
        <taxon>Panicodae</taxon>
        <taxon>Paniceae</taxon>
        <taxon>Melinidinae</taxon>
        <taxon>Urochloa</taxon>
    </lineage>
</organism>